<accession>A0AA38I3B6</accession>
<keyword evidence="2" id="KW-1185">Reference proteome</keyword>
<dbReference type="Gene3D" id="3.30.420.10">
    <property type="entry name" value="Ribonuclease H-like superfamily/Ribonuclease H"/>
    <property type="match status" value="1"/>
</dbReference>
<comment type="caution">
    <text evidence="1">The sequence shown here is derived from an EMBL/GenBank/DDBJ whole genome shotgun (WGS) entry which is preliminary data.</text>
</comment>
<protein>
    <submittedName>
        <fullName evidence="1">Uncharacterized protein</fullName>
    </submittedName>
</protein>
<gene>
    <name evidence="1" type="ORF">Zmor_023533</name>
</gene>
<dbReference type="GO" id="GO:0003676">
    <property type="term" value="F:nucleic acid binding"/>
    <property type="evidence" value="ECO:0007669"/>
    <property type="project" value="InterPro"/>
</dbReference>
<sequence length="334" mass="39102">MGYKWKKFNNRKILIEQPHIIAKRIKFFKKYLQYLHSDNYIFVFLDVTWIYENGSPVKTWVNESDPLGVPQRLKGEGRRFTILHAGTARGFLKDCDLMLGSDTEHRDYHKNMNAKIFTEWIEKQLLPALNSLDKTCVIVTRRKTLDLAYETQFRALVIVLDNVPYHSEQLRKLPVASTKKGDMTQWLQENNIPYPPDSLKSDLSAIIRDKKQYIEKTYAVDDLIHNRGHIVLRLPPYNCQYNNCTITGTYHQLLVPNWKRQGKCGQQHLKILPLIGMWANSVRHCEELIREDWKKLMGNLPIDDILPIIIQLSAESDSEDDWGCEHFESDSETE</sequence>
<reference evidence="1" key="1">
    <citation type="journal article" date="2023" name="G3 (Bethesda)">
        <title>Whole genome assemblies of Zophobas morio and Tenebrio molitor.</title>
        <authorList>
            <person name="Kaur S."/>
            <person name="Stinson S.A."/>
            <person name="diCenzo G.C."/>
        </authorList>
    </citation>
    <scope>NUCLEOTIDE SEQUENCE</scope>
    <source>
        <strain evidence="1">QUZm001</strain>
    </source>
</reference>
<dbReference type="PANTHER" id="PTHR33939:SF1">
    <property type="entry name" value="DUF4371 DOMAIN-CONTAINING PROTEIN"/>
    <property type="match status" value="1"/>
</dbReference>
<dbReference type="AlphaFoldDB" id="A0AA38I3B6"/>
<organism evidence="1 2">
    <name type="scientific">Zophobas morio</name>
    <dbReference type="NCBI Taxonomy" id="2755281"/>
    <lineage>
        <taxon>Eukaryota</taxon>
        <taxon>Metazoa</taxon>
        <taxon>Ecdysozoa</taxon>
        <taxon>Arthropoda</taxon>
        <taxon>Hexapoda</taxon>
        <taxon>Insecta</taxon>
        <taxon>Pterygota</taxon>
        <taxon>Neoptera</taxon>
        <taxon>Endopterygota</taxon>
        <taxon>Coleoptera</taxon>
        <taxon>Polyphaga</taxon>
        <taxon>Cucujiformia</taxon>
        <taxon>Tenebrionidae</taxon>
        <taxon>Zophobas</taxon>
    </lineage>
</organism>
<dbReference type="InterPro" id="IPR036397">
    <property type="entry name" value="RNaseH_sf"/>
</dbReference>
<evidence type="ECO:0000313" key="1">
    <source>
        <dbReference type="EMBL" id="KAJ3645914.1"/>
    </source>
</evidence>
<dbReference type="EMBL" id="JALNTZ010000007">
    <property type="protein sequence ID" value="KAJ3645914.1"/>
    <property type="molecule type" value="Genomic_DNA"/>
</dbReference>
<name>A0AA38I3B6_9CUCU</name>
<dbReference type="PANTHER" id="PTHR33939">
    <property type="entry name" value="PROTEIN CBG22215"/>
    <property type="match status" value="1"/>
</dbReference>
<proteinExistence type="predicted"/>
<evidence type="ECO:0000313" key="2">
    <source>
        <dbReference type="Proteomes" id="UP001168821"/>
    </source>
</evidence>
<dbReference type="Proteomes" id="UP001168821">
    <property type="component" value="Unassembled WGS sequence"/>
</dbReference>